<dbReference type="AlphaFoldDB" id="B4HRM3"/>
<keyword evidence="3" id="KW-1185">Reference proteome</keyword>
<evidence type="ECO:0000259" key="1">
    <source>
        <dbReference type="Pfam" id="PF15881"/>
    </source>
</evidence>
<dbReference type="PhylomeDB" id="B4HRM3"/>
<dbReference type="HOGENOM" id="CLU_1760710_0_0_1"/>
<dbReference type="EMBL" id="CH480816">
    <property type="protein sequence ID" value="EDW47887.1"/>
    <property type="molecule type" value="Genomic_DNA"/>
</dbReference>
<dbReference type="KEGG" id="dse:6609183"/>
<accession>B4HRM3</accession>
<organism evidence="3">
    <name type="scientific">Drosophila sechellia</name>
    <name type="common">Fruit fly</name>
    <dbReference type="NCBI Taxonomy" id="7238"/>
    <lineage>
        <taxon>Eukaryota</taxon>
        <taxon>Metazoa</taxon>
        <taxon>Ecdysozoa</taxon>
        <taxon>Arthropoda</taxon>
        <taxon>Hexapoda</taxon>
        <taxon>Insecta</taxon>
        <taxon>Pterygota</taxon>
        <taxon>Neoptera</taxon>
        <taxon>Endopterygota</taxon>
        <taxon>Diptera</taxon>
        <taxon>Brachycera</taxon>
        <taxon>Muscomorpha</taxon>
        <taxon>Ephydroidea</taxon>
        <taxon>Drosophilidae</taxon>
        <taxon>Drosophila</taxon>
        <taxon>Sophophora</taxon>
    </lineage>
</organism>
<proteinExistence type="predicted"/>
<dbReference type="InterPro" id="IPR031750">
    <property type="entry name" value="DUF4734"/>
</dbReference>
<feature type="domain" description="DUF4734" evidence="1">
    <location>
        <begin position="54"/>
        <end position="142"/>
    </location>
</feature>
<dbReference type="Proteomes" id="UP000001292">
    <property type="component" value="Unassembled WGS sequence"/>
</dbReference>
<dbReference type="OMA" id="NTANCDE"/>
<dbReference type="Pfam" id="PF15881">
    <property type="entry name" value="DUF4734"/>
    <property type="match status" value="1"/>
</dbReference>
<protein>
    <submittedName>
        <fullName evidence="2">GM20198</fullName>
    </submittedName>
</protein>
<gene>
    <name evidence="2" type="primary">Dsec\GM20198</name>
    <name evidence="2" type="ORF">Dsec_GM20198</name>
</gene>
<evidence type="ECO:0000313" key="2">
    <source>
        <dbReference type="EMBL" id="EDW47887.1"/>
    </source>
</evidence>
<reference evidence="2 3" key="1">
    <citation type="journal article" date="2007" name="Nature">
        <title>Evolution of genes and genomes on the Drosophila phylogeny.</title>
        <authorList>
            <consortium name="Drosophila 12 Genomes Consortium"/>
            <person name="Clark A.G."/>
            <person name="Eisen M.B."/>
            <person name="Smith D.R."/>
            <person name="Bergman C.M."/>
            <person name="Oliver B."/>
            <person name="Markow T.A."/>
            <person name="Kaufman T.C."/>
            <person name="Kellis M."/>
            <person name="Gelbart W."/>
            <person name="Iyer V.N."/>
            <person name="Pollard D.A."/>
            <person name="Sackton T.B."/>
            <person name="Larracuente A.M."/>
            <person name="Singh N.D."/>
            <person name="Abad J.P."/>
            <person name="Abt D.N."/>
            <person name="Adryan B."/>
            <person name="Aguade M."/>
            <person name="Akashi H."/>
            <person name="Anderson W.W."/>
            <person name="Aquadro C.F."/>
            <person name="Ardell D.H."/>
            <person name="Arguello R."/>
            <person name="Artieri C.G."/>
            <person name="Barbash D.A."/>
            <person name="Barker D."/>
            <person name="Barsanti P."/>
            <person name="Batterham P."/>
            <person name="Batzoglou S."/>
            <person name="Begun D."/>
            <person name="Bhutkar A."/>
            <person name="Blanco E."/>
            <person name="Bosak S.A."/>
            <person name="Bradley R.K."/>
            <person name="Brand A.D."/>
            <person name="Brent M.R."/>
            <person name="Brooks A.N."/>
            <person name="Brown R.H."/>
            <person name="Butlin R.K."/>
            <person name="Caggese C."/>
            <person name="Calvi B.R."/>
            <person name="Bernardo de Carvalho A."/>
            <person name="Caspi A."/>
            <person name="Castrezana S."/>
            <person name="Celniker S.E."/>
            <person name="Chang J.L."/>
            <person name="Chapple C."/>
            <person name="Chatterji S."/>
            <person name="Chinwalla A."/>
            <person name="Civetta A."/>
            <person name="Clifton S.W."/>
            <person name="Comeron J.M."/>
            <person name="Costello J.C."/>
            <person name="Coyne J.A."/>
            <person name="Daub J."/>
            <person name="David R.G."/>
            <person name="Delcher A.L."/>
            <person name="Delehaunty K."/>
            <person name="Do C.B."/>
            <person name="Ebling H."/>
            <person name="Edwards K."/>
            <person name="Eickbush T."/>
            <person name="Evans J.D."/>
            <person name="Filipski A."/>
            <person name="Findeiss S."/>
            <person name="Freyhult E."/>
            <person name="Fulton L."/>
            <person name="Fulton R."/>
            <person name="Garcia A.C."/>
            <person name="Gardiner A."/>
            <person name="Garfield D.A."/>
            <person name="Garvin B.E."/>
            <person name="Gibson G."/>
            <person name="Gilbert D."/>
            <person name="Gnerre S."/>
            <person name="Godfrey J."/>
            <person name="Good R."/>
            <person name="Gotea V."/>
            <person name="Gravely B."/>
            <person name="Greenberg A.J."/>
            <person name="Griffiths-Jones S."/>
            <person name="Gross S."/>
            <person name="Guigo R."/>
            <person name="Gustafson E.A."/>
            <person name="Haerty W."/>
            <person name="Hahn M.W."/>
            <person name="Halligan D.L."/>
            <person name="Halpern A.L."/>
            <person name="Halter G.M."/>
            <person name="Han M.V."/>
            <person name="Heger A."/>
            <person name="Hillier L."/>
            <person name="Hinrichs A.S."/>
            <person name="Holmes I."/>
            <person name="Hoskins R.A."/>
            <person name="Hubisz M.J."/>
            <person name="Hultmark D."/>
            <person name="Huntley M.A."/>
            <person name="Jaffe D.B."/>
            <person name="Jagadeeshan S."/>
            <person name="Jeck W.R."/>
            <person name="Johnson J."/>
            <person name="Jones C.D."/>
            <person name="Jordan W.C."/>
            <person name="Karpen G.H."/>
            <person name="Kataoka E."/>
            <person name="Keightley P.D."/>
            <person name="Kheradpour P."/>
            <person name="Kirkness E.F."/>
            <person name="Koerich L.B."/>
            <person name="Kristiansen K."/>
            <person name="Kudrna D."/>
            <person name="Kulathinal R.J."/>
            <person name="Kumar S."/>
            <person name="Kwok R."/>
            <person name="Lander E."/>
            <person name="Langley C.H."/>
            <person name="Lapoint R."/>
            <person name="Lazzaro B.P."/>
            <person name="Lee S.J."/>
            <person name="Levesque L."/>
            <person name="Li R."/>
            <person name="Lin C.F."/>
            <person name="Lin M.F."/>
            <person name="Lindblad-Toh K."/>
            <person name="Llopart A."/>
            <person name="Long M."/>
            <person name="Low L."/>
            <person name="Lozovsky E."/>
            <person name="Lu J."/>
            <person name="Luo M."/>
            <person name="Machado C.A."/>
            <person name="Makalowski W."/>
            <person name="Marzo M."/>
            <person name="Matsuda M."/>
            <person name="Matzkin L."/>
            <person name="McAllister B."/>
            <person name="McBride C.S."/>
            <person name="McKernan B."/>
            <person name="McKernan K."/>
            <person name="Mendez-Lago M."/>
            <person name="Minx P."/>
            <person name="Mollenhauer M.U."/>
            <person name="Montooth K."/>
            <person name="Mount S.M."/>
            <person name="Mu X."/>
            <person name="Myers E."/>
            <person name="Negre B."/>
            <person name="Newfeld S."/>
            <person name="Nielsen R."/>
            <person name="Noor M.A."/>
            <person name="O'Grady P."/>
            <person name="Pachter L."/>
            <person name="Papaceit M."/>
            <person name="Parisi M.J."/>
            <person name="Parisi M."/>
            <person name="Parts L."/>
            <person name="Pedersen J.S."/>
            <person name="Pesole G."/>
            <person name="Phillippy A.M."/>
            <person name="Ponting C.P."/>
            <person name="Pop M."/>
            <person name="Porcelli D."/>
            <person name="Powell J.R."/>
            <person name="Prohaska S."/>
            <person name="Pruitt K."/>
            <person name="Puig M."/>
            <person name="Quesneville H."/>
            <person name="Ram K.R."/>
            <person name="Rand D."/>
            <person name="Rasmussen M.D."/>
            <person name="Reed L.K."/>
            <person name="Reenan R."/>
            <person name="Reily A."/>
            <person name="Remington K.A."/>
            <person name="Rieger T.T."/>
            <person name="Ritchie M.G."/>
            <person name="Robin C."/>
            <person name="Rogers Y.H."/>
            <person name="Rohde C."/>
            <person name="Rozas J."/>
            <person name="Rubenfield M.J."/>
            <person name="Ruiz A."/>
            <person name="Russo S."/>
            <person name="Salzberg S.L."/>
            <person name="Sanchez-Gracia A."/>
            <person name="Saranga D.J."/>
            <person name="Sato H."/>
            <person name="Schaeffer S.W."/>
            <person name="Schatz M.C."/>
            <person name="Schlenke T."/>
            <person name="Schwartz R."/>
            <person name="Segarra C."/>
            <person name="Singh R.S."/>
            <person name="Sirot L."/>
            <person name="Sirota M."/>
            <person name="Sisneros N.B."/>
            <person name="Smith C.D."/>
            <person name="Smith T.F."/>
            <person name="Spieth J."/>
            <person name="Stage D.E."/>
            <person name="Stark A."/>
            <person name="Stephan W."/>
            <person name="Strausberg R.L."/>
            <person name="Strempel S."/>
            <person name="Sturgill D."/>
            <person name="Sutton G."/>
            <person name="Sutton G.G."/>
            <person name="Tao W."/>
            <person name="Teichmann S."/>
            <person name="Tobari Y.N."/>
            <person name="Tomimura Y."/>
            <person name="Tsolas J.M."/>
            <person name="Valente V.L."/>
            <person name="Venter E."/>
            <person name="Venter J.C."/>
            <person name="Vicario S."/>
            <person name="Vieira F.G."/>
            <person name="Vilella A.J."/>
            <person name="Villasante A."/>
            <person name="Walenz B."/>
            <person name="Wang J."/>
            <person name="Wasserman M."/>
            <person name="Watts T."/>
            <person name="Wilson D."/>
            <person name="Wilson R.K."/>
            <person name="Wing R.A."/>
            <person name="Wolfner M.F."/>
            <person name="Wong A."/>
            <person name="Wong G.K."/>
            <person name="Wu C.I."/>
            <person name="Wu G."/>
            <person name="Yamamoto D."/>
            <person name="Yang H.P."/>
            <person name="Yang S.P."/>
            <person name="Yorke J.A."/>
            <person name="Yoshida K."/>
            <person name="Zdobnov E."/>
            <person name="Zhang P."/>
            <person name="Zhang Y."/>
            <person name="Zimin A.V."/>
            <person name="Baldwin J."/>
            <person name="Abdouelleil A."/>
            <person name="Abdulkadir J."/>
            <person name="Abebe A."/>
            <person name="Abera B."/>
            <person name="Abreu J."/>
            <person name="Acer S.C."/>
            <person name="Aftuck L."/>
            <person name="Alexander A."/>
            <person name="An P."/>
            <person name="Anderson E."/>
            <person name="Anderson S."/>
            <person name="Arachi H."/>
            <person name="Azer M."/>
            <person name="Bachantsang P."/>
            <person name="Barry A."/>
            <person name="Bayul T."/>
            <person name="Berlin A."/>
            <person name="Bessette D."/>
            <person name="Bloom T."/>
            <person name="Blye J."/>
            <person name="Boguslavskiy L."/>
            <person name="Bonnet C."/>
            <person name="Boukhgalter B."/>
            <person name="Bourzgui I."/>
            <person name="Brown A."/>
            <person name="Cahill P."/>
            <person name="Channer S."/>
            <person name="Cheshatsang Y."/>
            <person name="Chuda L."/>
            <person name="Citroen M."/>
            <person name="Collymore A."/>
            <person name="Cooke P."/>
            <person name="Costello M."/>
            <person name="D'Aco K."/>
            <person name="Daza R."/>
            <person name="De Haan G."/>
            <person name="DeGray S."/>
            <person name="DeMaso C."/>
            <person name="Dhargay N."/>
            <person name="Dooley K."/>
            <person name="Dooley E."/>
            <person name="Doricent M."/>
            <person name="Dorje P."/>
            <person name="Dorjee K."/>
            <person name="Dupes A."/>
            <person name="Elong R."/>
            <person name="Falk J."/>
            <person name="Farina A."/>
            <person name="Faro S."/>
            <person name="Ferguson D."/>
            <person name="Fisher S."/>
            <person name="Foley C.D."/>
            <person name="Franke A."/>
            <person name="Friedrich D."/>
            <person name="Gadbois L."/>
            <person name="Gearin G."/>
            <person name="Gearin C.R."/>
            <person name="Giannoukos G."/>
            <person name="Goode T."/>
            <person name="Graham J."/>
            <person name="Grandbois E."/>
            <person name="Grewal S."/>
            <person name="Gyaltsen K."/>
            <person name="Hafez N."/>
            <person name="Hagos B."/>
            <person name="Hall J."/>
            <person name="Henson C."/>
            <person name="Hollinger A."/>
            <person name="Honan T."/>
            <person name="Huard M.D."/>
            <person name="Hughes L."/>
            <person name="Hurhula B."/>
            <person name="Husby M.E."/>
            <person name="Kamat A."/>
            <person name="Kanga B."/>
            <person name="Kashin S."/>
            <person name="Khazanovich D."/>
            <person name="Kisner P."/>
            <person name="Lance K."/>
            <person name="Lara M."/>
            <person name="Lee W."/>
            <person name="Lennon N."/>
            <person name="Letendre F."/>
            <person name="LeVine R."/>
            <person name="Lipovsky A."/>
            <person name="Liu X."/>
            <person name="Liu J."/>
            <person name="Liu S."/>
            <person name="Lokyitsang T."/>
            <person name="Lokyitsang Y."/>
            <person name="Lubonja R."/>
            <person name="Lui A."/>
            <person name="MacDonald P."/>
            <person name="Magnisalis V."/>
            <person name="Maru K."/>
            <person name="Matthews C."/>
            <person name="McCusker W."/>
            <person name="McDonough S."/>
            <person name="Mehta T."/>
            <person name="Meldrim J."/>
            <person name="Meneus L."/>
            <person name="Mihai O."/>
            <person name="Mihalev A."/>
            <person name="Mihova T."/>
            <person name="Mittelman R."/>
            <person name="Mlenga V."/>
            <person name="Montmayeur A."/>
            <person name="Mulrain L."/>
            <person name="Navidi A."/>
            <person name="Naylor J."/>
            <person name="Negash T."/>
            <person name="Nguyen T."/>
            <person name="Nguyen N."/>
            <person name="Nicol R."/>
            <person name="Norbu C."/>
            <person name="Norbu N."/>
            <person name="Novod N."/>
            <person name="O'Neill B."/>
            <person name="Osman S."/>
            <person name="Markiewicz E."/>
            <person name="Oyono O.L."/>
            <person name="Patti C."/>
            <person name="Phunkhang P."/>
            <person name="Pierre F."/>
            <person name="Priest M."/>
            <person name="Raghuraman S."/>
            <person name="Rege F."/>
            <person name="Reyes R."/>
            <person name="Rise C."/>
            <person name="Rogov P."/>
            <person name="Ross K."/>
            <person name="Ryan E."/>
            <person name="Settipalli S."/>
            <person name="Shea T."/>
            <person name="Sherpa N."/>
            <person name="Shi L."/>
            <person name="Shih D."/>
            <person name="Sparrow T."/>
            <person name="Spaulding J."/>
            <person name="Stalker J."/>
            <person name="Stange-Thomann N."/>
            <person name="Stavropoulos S."/>
            <person name="Stone C."/>
            <person name="Strader C."/>
            <person name="Tesfaye S."/>
            <person name="Thomson T."/>
            <person name="Thoulutsang Y."/>
            <person name="Thoulutsang D."/>
            <person name="Topham K."/>
            <person name="Topping I."/>
            <person name="Tsamla T."/>
            <person name="Vassiliev H."/>
            <person name="Vo A."/>
            <person name="Wangchuk T."/>
            <person name="Wangdi T."/>
            <person name="Weiand M."/>
            <person name="Wilkinson J."/>
            <person name="Wilson A."/>
            <person name="Yadav S."/>
            <person name="Young G."/>
            <person name="Yu Q."/>
            <person name="Zembek L."/>
            <person name="Zhong D."/>
            <person name="Zimmer A."/>
            <person name="Zwirko Z."/>
            <person name="Jaffe D.B."/>
            <person name="Alvarez P."/>
            <person name="Brockman W."/>
            <person name="Butler J."/>
            <person name="Chin C."/>
            <person name="Gnerre S."/>
            <person name="Grabherr M."/>
            <person name="Kleber M."/>
            <person name="Mauceli E."/>
            <person name="MacCallum I."/>
        </authorList>
    </citation>
    <scope>NUCLEOTIDE SEQUENCE [LARGE SCALE GENOMIC DNA]</scope>
    <source>
        <strain evidence="3">Rob3c / Tucson 14021-0248.25</strain>
    </source>
</reference>
<evidence type="ECO:0000313" key="3">
    <source>
        <dbReference type="Proteomes" id="UP000001292"/>
    </source>
</evidence>
<name>B4HRM3_DROSE</name>
<sequence>MQMVLIDNTANCDELPMKPQLKELSLEEKVRLSRLSSELHQKMVSPVGNARVDRIIKLPVVEALIEKGNFDQIAVDMDDRARWYREIYEIFDVTLVPPRQFICHDLAPYHEPKPDSPDQVFEYKDFLSYLGVLQTLPLDTLQLLEKPL</sequence>